<dbReference type="EMBL" id="HBUE01254204">
    <property type="protein sequence ID" value="CAG6555516.1"/>
    <property type="molecule type" value="Transcribed_RNA"/>
</dbReference>
<evidence type="ECO:0000256" key="1">
    <source>
        <dbReference type="SAM" id="MobiDB-lite"/>
    </source>
</evidence>
<sequence length="99" mass="10575">MSFCTSSSPLLITLTCRGSPRPATPDISQIWSFFSSTGTTGAPPTSSPRTLTPSSSSSRGASSTAFSSKLRRFLRFSAILLCFRGMPLAADFRLSLALY</sequence>
<name>A0A8D8GE28_CULPI</name>
<dbReference type="EMBL" id="HBUE01149242">
    <property type="protein sequence ID" value="CAG6504244.1"/>
    <property type="molecule type" value="Transcribed_RNA"/>
</dbReference>
<reference evidence="2" key="1">
    <citation type="submission" date="2021-05" db="EMBL/GenBank/DDBJ databases">
        <authorList>
            <person name="Alioto T."/>
            <person name="Alioto T."/>
            <person name="Gomez Garrido J."/>
        </authorList>
    </citation>
    <scope>NUCLEOTIDE SEQUENCE</scope>
</reference>
<dbReference type="EMBL" id="HBUE01254207">
    <property type="protein sequence ID" value="CAG6555520.1"/>
    <property type="molecule type" value="Transcribed_RNA"/>
</dbReference>
<protein>
    <submittedName>
        <fullName evidence="2">(northern house mosquito) hypothetical protein</fullName>
    </submittedName>
</protein>
<feature type="region of interest" description="Disordered" evidence="1">
    <location>
        <begin position="35"/>
        <end position="66"/>
    </location>
</feature>
<organism evidence="2">
    <name type="scientific">Culex pipiens</name>
    <name type="common">House mosquito</name>
    <dbReference type="NCBI Taxonomy" id="7175"/>
    <lineage>
        <taxon>Eukaryota</taxon>
        <taxon>Metazoa</taxon>
        <taxon>Ecdysozoa</taxon>
        <taxon>Arthropoda</taxon>
        <taxon>Hexapoda</taxon>
        <taxon>Insecta</taxon>
        <taxon>Pterygota</taxon>
        <taxon>Neoptera</taxon>
        <taxon>Endopterygota</taxon>
        <taxon>Diptera</taxon>
        <taxon>Nematocera</taxon>
        <taxon>Culicoidea</taxon>
        <taxon>Culicidae</taxon>
        <taxon>Culicinae</taxon>
        <taxon>Culicini</taxon>
        <taxon>Culex</taxon>
        <taxon>Culex</taxon>
    </lineage>
</organism>
<accession>A0A8D8GE28</accession>
<proteinExistence type="predicted"/>
<dbReference type="AlphaFoldDB" id="A0A8D8GE28"/>
<evidence type="ECO:0000313" key="2">
    <source>
        <dbReference type="EMBL" id="CAG6504240.1"/>
    </source>
</evidence>
<dbReference type="EMBL" id="HBUE01149239">
    <property type="protein sequence ID" value="CAG6504240.1"/>
    <property type="molecule type" value="Transcribed_RNA"/>
</dbReference>